<sequence>MCVQGMHWGLLYILQGIKPRNFEELATYAHDMELSITNHKTAFPIDDQRKDKKDLKRSEKFTKPNIKESMAIKTALIKISSNNRKKLEKLKDQRRINDRRRPTLKELQEKEYPFPDSDIPYIFNELLERNLIELPESKRLDETGRVKDPKYCKYYQVSHPIKRCFVVKEKIMVLAKEGKIILDNEETTGTHVAIITTTNNMHVLEGKQEVKQSFTTTLSTLQFGSFKLIQI</sequence>
<proteinExistence type="predicted"/>
<accession>A0AAW2JM53</accession>
<dbReference type="EMBL" id="JACGWJ010000065">
    <property type="protein sequence ID" value="KAL0295296.1"/>
    <property type="molecule type" value="Genomic_DNA"/>
</dbReference>
<comment type="caution">
    <text evidence="1">The sequence shown here is derived from an EMBL/GenBank/DDBJ whole genome shotgun (WGS) entry which is preliminary data.</text>
</comment>
<name>A0AAW2JM53_SESRA</name>
<evidence type="ECO:0000313" key="1">
    <source>
        <dbReference type="EMBL" id="KAL0295296.1"/>
    </source>
</evidence>
<protein>
    <recommendedName>
        <fullName evidence="2">Retrotransposon gag protein</fullName>
    </recommendedName>
</protein>
<organism evidence="1">
    <name type="scientific">Sesamum radiatum</name>
    <name type="common">Black benniseed</name>
    <dbReference type="NCBI Taxonomy" id="300843"/>
    <lineage>
        <taxon>Eukaryota</taxon>
        <taxon>Viridiplantae</taxon>
        <taxon>Streptophyta</taxon>
        <taxon>Embryophyta</taxon>
        <taxon>Tracheophyta</taxon>
        <taxon>Spermatophyta</taxon>
        <taxon>Magnoliopsida</taxon>
        <taxon>eudicotyledons</taxon>
        <taxon>Gunneridae</taxon>
        <taxon>Pentapetalae</taxon>
        <taxon>asterids</taxon>
        <taxon>lamiids</taxon>
        <taxon>Lamiales</taxon>
        <taxon>Pedaliaceae</taxon>
        <taxon>Sesamum</taxon>
    </lineage>
</organism>
<dbReference type="PANTHER" id="PTHR33437">
    <property type="entry name" value="OS06G0361200 PROTEIN"/>
    <property type="match status" value="1"/>
</dbReference>
<dbReference type="PANTHER" id="PTHR33437:SF2">
    <property type="entry name" value="OS06G0361200 PROTEIN"/>
    <property type="match status" value="1"/>
</dbReference>
<gene>
    <name evidence="1" type="ORF">Sradi_6842800</name>
</gene>
<reference evidence="1" key="1">
    <citation type="submission" date="2020-06" db="EMBL/GenBank/DDBJ databases">
        <authorList>
            <person name="Li T."/>
            <person name="Hu X."/>
            <person name="Zhang T."/>
            <person name="Song X."/>
            <person name="Zhang H."/>
            <person name="Dai N."/>
            <person name="Sheng W."/>
            <person name="Hou X."/>
            <person name="Wei L."/>
        </authorList>
    </citation>
    <scope>NUCLEOTIDE SEQUENCE</scope>
    <source>
        <strain evidence="1">G02</strain>
        <tissue evidence="1">Leaf</tissue>
    </source>
</reference>
<evidence type="ECO:0008006" key="2">
    <source>
        <dbReference type="Google" id="ProtNLM"/>
    </source>
</evidence>
<dbReference type="AlphaFoldDB" id="A0AAW2JM53"/>
<reference evidence="1" key="2">
    <citation type="journal article" date="2024" name="Plant">
        <title>Genomic evolution and insights into agronomic trait innovations of Sesamum species.</title>
        <authorList>
            <person name="Miao H."/>
            <person name="Wang L."/>
            <person name="Qu L."/>
            <person name="Liu H."/>
            <person name="Sun Y."/>
            <person name="Le M."/>
            <person name="Wang Q."/>
            <person name="Wei S."/>
            <person name="Zheng Y."/>
            <person name="Lin W."/>
            <person name="Duan Y."/>
            <person name="Cao H."/>
            <person name="Xiong S."/>
            <person name="Wang X."/>
            <person name="Wei L."/>
            <person name="Li C."/>
            <person name="Ma Q."/>
            <person name="Ju M."/>
            <person name="Zhao R."/>
            <person name="Li G."/>
            <person name="Mu C."/>
            <person name="Tian Q."/>
            <person name="Mei H."/>
            <person name="Zhang T."/>
            <person name="Gao T."/>
            <person name="Zhang H."/>
        </authorList>
    </citation>
    <scope>NUCLEOTIDE SEQUENCE</scope>
    <source>
        <strain evidence="1">G02</strain>
    </source>
</reference>